<dbReference type="Proteomes" id="UP000549765">
    <property type="component" value="Unassembled WGS sequence"/>
</dbReference>
<proteinExistence type="predicted"/>
<dbReference type="EMBL" id="JAAXPN010000001">
    <property type="protein sequence ID" value="NKZ23295.1"/>
    <property type="molecule type" value="Genomic_DNA"/>
</dbReference>
<sequence length="94" mass="11095">MDWFLNLDAETQLFIKNFMVSSGSLKRLAEIYGVSYPTVRLRLNQVIYRIQMLDEQNTPSFEAKVMHMVEDNRLTLETAKQIIEDYKDEFADVK</sequence>
<feature type="domain" description="DUF2089" evidence="1">
    <location>
        <begin position="7"/>
        <end position="51"/>
    </location>
</feature>
<dbReference type="Pfam" id="PF09862">
    <property type="entry name" value="DUF2089"/>
    <property type="match status" value="1"/>
</dbReference>
<keyword evidence="3" id="KW-1185">Reference proteome</keyword>
<dbReference type="RefSeq" id="WP_168721095.1">
    <property type="nucleotide sequence ID" value="NZ_JAAXPN010000001.1"/>
</dbReference>
<organism evidence="2 3">
    <name type="scientific">Periweissella fabalis</name>
    <dbReference type="NCBI Taxonomy" id="1070421"/>
    <lineage>
        <taxon>Bacteria</taxon>
        <taxon>Bacillati</taxon>
        <taxon>Bacillota</taxon>
        <taxon>Bacilli</taxon>
        <taxon>Lactobacillales</taxon>
        <taxon>Lactobacillaceae</taxon>
        <taxon>Periweissella</taxon>
    </lineage>
</organism>
<evidence type="ECO:0000313" key="2">
    <source>
        <dbReference type="EMBL" id="NKZ23295.1"/>
    </source>
</evidence>
<name>A0A7X6N1E3_9LACO</name>
<comment type="caution">
    <text evidence="2">The sequence shown here is derived from an EMBL/GenBank/DDBJ whole genome shotgun (WGS) entry which is preliminary data.</text>
</comment>
<evidence type="ECO:0000259" key="1">
    <source>
        <dbReference type="Pfam" id="PF09862"/>
    </source>
</evidence>
<evidence type="ECO:0000313" key="3">
    <source>
        <dbReference type="Proteomes" id="UP000549765"/>
    </source>
</evidence>
<dbReference type="AlphaFoldDB" id="A0A7X6N1E3"/>
<gene>
    <name evidence="2" type="ORF">HF964_00490</name>
</gene>
<dbReference type="InterPro" id="IPR018658">
    <property type="entry name" value="DUF2089"/>
</dbReference>
<reference evidence="2 3" key="1">
    <citation type="submission" date="2020-04" db="EMBL/GenBank/DDBJ databases">
        <title>MicrobeNet Type strains.</title>
        <authorList>
            <person name="Nicholson A.C."/>
        </authorList>
    </citation>
    <scope>NUCLEOTIDE SEQUENCE [LARGE SCALE GENOMIC DNA]</scope>
    <source>
        <strain evidence="2 3">CCUG 61472</strain>
    </source>
</reference>
<accession>A0A7X6N1E3</accession>
<protein>
    <submittedName>
        <fullName evidence="2">DUF2089 domain-containing protein</fullName>
    </submittedName>
</protein>